<evidence type="ECO:0000256" key="7">
    <source>
        <dbReference type="RuleBase" id="RU368041"/>
    </source>
</evidence>
<dbReference type="Pfam" id="PF05640">
    <property type="entry name" value="NKAIN"/>
    <property type="match status" value="1"/>
</dbReference>
<sequence length="250" mass="28649">MPDWMKRSQSSDPLPASQDSKFPNIIKLAALERQVFDFLGYQWAPILANFLHIIIVILGLFGTIQYRPRYIVVYAIWTAIWVTWNIFIICFYLEVGGLSKDSELLTFNISRHQSWWSENGPGCVRKEASMSGIKGLDSHSYVSVIGCALEYRYIEVMHSSFQILIALVGFVYACYVVSVFTEEEDSFDFIGGFDPFPLYHVNEKPTNLLFKQTYLPQKPQLLTEENRQLTVAALMLASSFVFNTLKLTKP</sequence>
<evidence type="ECO:0000313" key="9">
    <source>
        <dbReference type="Proteomes" id="UP001623348"/>
    </source>
</evidence>
<proteinExistence type="inferred from homology"/>
<keyword evidence="6 7" id="KW-0472">Membrane</keyword>
<organism evidence="8 9">
    <name type="scientific">Grus japonensis</name>
    <name type="common">Japanese crane</name>
    <name type="synonym">Red-crowned crane</name>
    <dbReference type="NCBI Taxonomy" id="30415"/>
    <lineage>
        <taxon>Eukaryota</taxon>
        <taxon>Metazoa</taxon>
        <taxon>Chordata</taxon>
        <taxon>Craniata</taxon>
        <taxon>Vertebrata</taxon>
        <taxon>Euteleostomi</taxon>
        <taxon>Archelosauria</taxon>
        <taxon>Archosauria</taxon>
        <taxon>Dinosauria</taxon>
        <taxon>Saurischia</taxon>
        <taxon>Theropoda</taxon>
        <taxon>Coelurosauria</taxon>
        <taxon>Aves</taxon>
        <taxon>Neognathae</taxon>
        <taxon>Neoaves</taxon>
        <taxon>Gruiformes</taxon>
        <taxon>Gruidae</taxon>
        <taxon>Grus</taxon>
    </lineage>
</organism>
<evidence type="ECO:0000256" key="4">
    <source>
        <dbReference type="ARBA" id="ARBA00022692"/>
    </source>
</evidence>
<evidence type="ECO:0000256" key="6">
    <source>
        <dbReference type="ARBA" id="ARBA00023136"/>
    </source>
</evidence>
<feature type="transmembrane region" description="Helical" evidence="7">
    <location>
        <begin position="161"/>
        <end position="180"/>
    </location>
</feature>
<protein>
    <recommendedName>
        <fullName evidence="7">Sodium/potassium-transporting ATPase subunit beta-1-interacting protein</fullName>
        <shortName evidence="7">Na(+)/K(+)-transporting ATPase subunit beta-1-interacting protein</shortName>
    </recommendedName>
</protein>
<keyword evidence="3 7" id="KW-1003">Cell membrane</keyword>
<evidence type="ECO:0000313" key="8">
    <source>
        <dbReference type="EMBL" id="GAB0197426.1"/>
    </source>
</evidence>
<dbReference type="AlphaFoldDB" id="A0ABC9XIB3"/>
<dbReference type="EMBL" id="BAAFJT010000017">
    <property type="protein sequence ID" value="GAB0197426.1"/>
    <property type="molecule type" value="Genomic_DNA"/>
</dbReference>
<evidence type="ECO:0000256" key="1">
    <source>
        <dbReference type="ARBA" id="ARBA00004651"/>
    </source>
</evidence>
<evidence type="ECO:0000256" key="3">
    <source>
        <dbReference type="ARBA" id="ARBA00022475"/>
    </source>
</evidence>
<keyword evidence="5 7" id="KW-1133">Transmembrane helix</keyword>
<keyword evidence="9" id="KW-1185">Reference proteome</keyword>
<evidence type="ECO:0000256" key="5">
    <source>
        <dbReference type="ARBA" id="ARBA00022989"/>
    </source>
</evidence>
<dbReference type="GO" id="GO:0002028">
    <property type="term" value="P:regulation of sodium ion transport"/>
    <property type="evidence" value="ECO:0007669"/>
    <property type="project" value="UniProtKB-UniRule"/>
</dbReference>
<comment type="caution">
    <text evidence="8">The sequence shown here is derived from an EMBL/GenBank/DDBJ whole genome shotgun (WGS) entry which is preliminary data.</text>
</comment>
<reference evidence="8 9" key="1">
    <citation type="submission" date="2024-06" db="EMBL/GenBank/DDBJ databases">
        <title>The draft genome of Grus japonensis, version 3.</title>
        <authorList>
            <person name="Nabeshima K."/>
            <person name="Suzuki S."/>
            <person name="Onuma M."/>
        </authorList>
    </citation>
    <scope>NUCLEOTIDE SEQUENCE [LARGE SCALE GENOMIC DNA]</scope>
    <source>
        <strain evidence="8 9">451A</strain>
    </source>
</reference>
<dbReference type="GO" id="GO:0005886">
    <property type="term" value="C:plasma membrane"/>
    <property type="evidence" value="ECO:0007669"/>
    <property type="project" value="UniProtKB-SubCell"/>
</dbReference>
<evidence type="ECO:0000256" key="2">
    <source>
        <dbReference type="ARBA" id="ARBA00006364"/>
    </source>
</evidence>
<comment type="similarity">
    <text evidence="2 7">Belongs to the NKAIN family.</text>
</comment>
<feature type="transmembrane region" description="Helical" evidence="7">
    <location>
        <begin position="43"/>
        <end position="64"/>
    </location>
</feature>
<comment type="subcellular location">
    <subcellularLocation>
        <location evidence="1 7">Cell membrane</location>
        <topology evidence="1 7">Multi-pass membrane protein</topology>
    </subcellularLocation>
</comment>
<gene>
    <name evidence="8" type="ORF">GRJ2_002207900</name>
</gene>
<dbReference type="InterPro" id="IPR008516">
    <property type="entry name" value="Na/K-Atpase_Interacting"/>
</dbReference>
<keyword evidence="4 7" id="KW-0812">Transmembrane</keyword>
<dbReference type="PANTHER" id="PTHR13084">
    <property type="entry name" value="T-CELL LYMPHOMA BREAKPOINT-ASSOCIATED TARGET 1-RELATED"/>
    <property type="match status" value="1"/>
</dbReference>
<name>A0ABC9XIB3_GRUJA</name>
<dbReference type="Proteomes" id="UP001623348">
    <property type="component" value="Unassembled WGS sequence"/>
</dbReference>
<feature type="transmembrane region" description="Helical" evidence="7">
    <location>
        <begin position="70"/>
        <end position="93"/>
    </location>
</feature>
<dbReference type="PANTHER" id="PTHR13084:SF5">
    <property type="entry name" value="SODIUM_POTASSIUM-TRANSPORTING ATPASE SUBUNIT BETA-1-INTERACTING PROTEIN 4"/>
    <property type="match status" value="1"/>
</dbReference>
<accession>A0ABC9XIB3</accession>